<sequence>MCRERRSRRDRGGATGTVAASRVFTHRTVAAARNRASGFGGDWRVRQQLPVGVGPDDRMPPGSREPKWAVRQEVA</sequence>
<name>A0A145Z253_ECOLX</name>
<evidence type="ECO:0000256" key="1">
    <source>
        <dbReference type="SAM" id="MobiDB-lite"/>
    </source>
</evidence>
<accession>A0A145Z253</accession>
<reference evidence="2" key="1">
    <citation type="submission" date="2015-12" db="EMBL/GenBank/DDBJ databases">
        <title>The heat is on: heat-resistant Escherichia coli as potential persistent reservoir of extended-spectrum Beta-lactamases and Shiga toxin-encoding phages in dairy.</title>
        <authorList>
            <person name="Marti R."/>
            <person name="Muniesa M."/>
            <person name="Schmid M."/>
            <person name="Naskova J."/>
            <person name="Hummerjohann J."/>
        </authorList>
    </citation>
    <scope>NUCLEOTIDE SEQUENCE</scope>
    <source>
        <strain evidence="2">FAM22871</strain>
        <plasmid evidence="2">pFAM22871_2</plasmid>
    </source>
</reference>
<feature type="region of interest" description="Disordered" evidence="1">
    <location>
        <begin position="49"/>
        <end position="75"/>
    </location>
</feature>
<protein>
    <submittedName>
        <fullName evidence="2">Uncharacterized protein</fullName>
    </submittedName>
</protein>
<feature type="compositionally biased region" description="Basic and acidic residues" evidence="1">
    <location>
        <begin position="55"/>
        <end position="75"/>
    </location>
</feature>
<organism evidence="2">
    <name type="scientific">Escherichia coli</name>
    <dbReference type="NCBI Taxonomy" id="562"/>
    <lineage>
        <taxon>Bacteria</taxon>
        <taxon>Pseudomonadati</taxon>
        <taxon>Pseudomonadota</taxon>
        <taxon>Gammaproteobacteria</taxon>
        <taxon>Enterobacterales</taxon>
        <taxon>Enterobacteriaceae</taxon>
        <taxon>Escherichia</taxon>
    </lineage>
</organism>
<evidence type="ECO:0000313" key="2">
    <source>
        <dbReference type="EMBL" id="AMW89119.1"/>
    </source>
</evidence>
<keyword evidence="2" id="KW-0614">Plasmid</keyword>
<proteinExistence type="predicted"/>
<dbReference type="AlphaFoldDB" id="A0A145Z253"/>
<dbReference type="EMBL" id="KU355874">
    <property type="protein sequence ID" value="AMW89119.1"/>
    <property type="molecule type" value="Genomic_DNA"/>
</dbReference>
<geneLocation type="plasmid" evidence="2">
    <name>pFAM22871_2</name>
</geneLocation>